<evidence type="ECO:0000313" key="1">
    <source>
        <dbReference type="EMBL" id="KAF7828585.1"/>
    </source>
</evidence>
<comment type="caution">
    <text evidence="1">The sequence shown here is derived from an EMBL/GenBank/DDBJ whole genome shotgun (WGS) entry which is preliminary data.</text>
</comment>
<accession>A0A834TU17</accession>
<name>A0A834TU17_9FABA</name>
<keyword evidence="2" id="KW-1185">Reference proteome</keyword>
<dbReference type="AlphaFoldDB" id="A0A834TU17"/>
<evidence type="ECO:0000313" key="2">
    <source>
        <dbReference type="Proteomes" id="UP000634136"/>
    </source>
</evidence>
<sequence>MGHGGWVWLISSIALWRLDFGQLDL</sequence>
<dbReference type="EMBL" id="JAAIUW010000006">
    <property type="protein sequence ID" value="KAF7828585.1"/>
    <property type="molecule type" value="Genomic_DNA"/>
</dbReference>
<organism evidence="1 2">
    <name type="scientific">Senna tora</name>
    <dbReference type="NCBI Taxonomy" id="362788"/>
    <lineage>
        <taxon>Eukaryota</taxon>
        <taxon>Viridiplantae</taxon>
        <taxon>Streptophyta</taxon>
        <taxon>Embryophyta</taxon>
        <taxon>Tracheophyta</taxon>
        <taxon>Spermatophyta</taxon>
        <taxon>Magnoliopsida</taxon>
        <taxon>eudicotyledons</taxon>
        <taxon>Gunneridae</taxon>
        <taxon>Pentapetalae</taxon>
        <taxon>rosids</taxon>
        <taxon>fabids</taxon>
        <taxon>Fabales</taxon>
        <taxon>Fabaceae</taxon>
        <taxon>Caesalpinioideae</taxon>
        <taxon>Cassia clade</taxon>
        <taxon>Senna</taxon>
    </lineage>
</organism>
<protein>
    <submittedName>
        <fullName evidence="1">Uncharacterized protein</fullName>
    </submittedName>
</protein>
<dbReference type="Proteomes" id="UP000634136">
    <property type="component" value="Unassembled WGS sequence"/>
</dbReference>
<gene>
    <name evidence="1" type="ORF">G2W53_019749</name>
</gene>
<proteinExistence type="predicted"/>
<reference evidence="1" key="1">
    <citation type="submission" date="2020-09" db="EMBL/GenBank/DDBJ databases">
        <title>Genome-Enabled Discovery of Anthraquinone Biosynthesis in Senna tora.</title>
        <authorList>
            <person name="Kang S.-H."/>
            <person name="Pandey R.P."/>
            <person name="Lee C.-M."/>
            <person name="Sim J.-S."/>
            <person name="Jeong J.-T."/>
            <person name="Choi B.-S."/>
            <person name="Jung M."/>
            <person name="Ginzburg D."/>
            <person name="Zhao K."/>
            <person name="Won S.Y."/>
            <person name="Oh T.-J."/>
            <person name="Yu Y."/>
            <person name="Kim N.-H."/>
            <person name="Lee O.R."/>
            <person name="Lee T.-H."/>
            <person name="Bashyal P."/>
            <person name="Kim T.-S."/>
            <person name="Lee W.-H."/>
            <person name="Kawkins C."/>
            <person name="Kim C.-K."/>
            <person name="Kim J.S."/>
            <person name="Ahn B.O."/>
            <person name="Rhee S.Y."/>
            <person name="Sohng J.K."/>
        </authorList>
    </citation>
    <scope>NUCLEOTIDE SEQUENCE</scope>
    <source>
        <tissue evidence="1">Leaf</tissue>
    </source>
</reference>